<organism evidence="1 2">
    <name type="scientific">Scortum barcoo</name>
    <name type="common">barcoo grunter</name>
    <dbReference type="NCBI Taxonomy" id="214431"/>
    <lineage>
        <taxon>Eukaryota</taxon>
        <taxon>Metazoa</taxon>
        <taxon>Chordata</taxon>
        <taxon>Craniata</taxon>
        <taxon>Vertebrata</taxon>
        <taxon>Euteleostomi</taxon>
        <taxon>Actinopterygii</taxon>
        <taxon>Neopterygii</taxon>
        <taxon>Teleostei</taxon>
        <taxon>Neoteleostei</taxon>
        <taxon>Acanthomorphata</taxon>
        <taxon>Eupercaria</taxon>
        <taxon>Centrarchiformes</taxon>
        <taxon>Terapontoidei</taxon>
        <taxon>Terapontidae</taxon>
        <taxon>Scortum</taxon>
    </lineage>
</organism>
<feature type="non-terminal residue" evidence="1">
    <location>
        <position position="1407"/>
    </location>
</feature>
<protein>
    <submittedName>
        <fullName evidence="1">Uncharacterized protein</fullName>
    </submittedName>
</protein>
<sequence length="1407" mass="152845">MCLLVLPQDVVEQERVDQMMIDLDGTDNKSKLGANAILGVSLAICKAGAAEKGVPLYRHIADLAGNPEVILPVPAFNVINGGSHAGNKLAMQEFMILPVGASTFKEAMRIGAEVYHNLKNVIKKKYGQDATNVGDEGGFAPNILENKEALELIKEAIAKAGYTDEVVIGMDVAASEFYREGKYDLDFKSPDDPSRYITPCELADLYKSFVKDYPVVSIEDPFDQDDWAAWTSFTDSTEIQVVGDDLTVTNPNRISKAVEEKACNCLLLKVNQIGSVTESLRACKMAQENGWGVMVSHRSGETEDTFIADLVVGLCTGQIKTGAPCRSERLAKYNQILRSLNSTQGEIRVGPSHQAKLPELQPRPAPGLQTQTESEELKWTPGVNDCDLLMYLRAARSVSMAAFAGMCDGGSTEDGCLAASRDDTTLNALNMVRDIELYSSLHASHYDAAKALQRLVKKPLPKLIEKCWSEDDVKRFIKGLRQYGKNFFRIRKDFLPSKKTVIKPWRADNFLLPLEENSRSCRNKSLSTATPSAVLSQSQDSLCSSARQHPTPSRNYSVDASSASEDDLDSEDSEQEIKSCSHCGATSSKDWHQGGRDNPLLCTTCRTYENKHGCLPPAPKSSGAPFMFKPVKEEEEVNSKHGMRTRRSRAPQLSSLRSGHRRLTGSPTNEDHQSSTQPSPSGAASLRSSSIDNKNESSRKSNKKIKEEVTSPKTTKRARESPAQDEPEKVTPKRPKTQDPQGSRSEGEAEVEEESSSESRSAQDDGSSDTKDIDQDNRSSSPSIPSPQQGNESDSDSSAQPNGVPSEPVAPAADTPVPQALPSQGPAITPQPTQSTAPADPAQSPPPSSPDPPQSAASQSAAVVGSNSRPQPASHSLSGPPSLPSALGQDSPLSPAFQVPPALSSAQPLQPHGPPPQALQRPQPFFRESQPPQPPLPGPQIKPPPTTPIPLSHKQMPHQSATPFPQMPSNLPPPPALKPLNSLPNQHLPGAPPPPLQLMPQPLPMQSLPTQLPVISQVQTHPGKSMTSSHPPAAASHPLTSVTPSAIGPVPSLQPSFPPLPLRSSPSAAAGGSQIQIKEEPLDEMEEAESPPSPPRSPSPEPTVVNMASHASQSARLPTNRNHPFYVSLSPGDPLLAYLHMPGLYSAEPSLRERELRNLRERELRERMKPGFEVKPPDMETLHPSANPMEHFARHGAITLPHLPGPPHPFAPFHPGLNHLERERMALAGPQLRPELSYAERLTAERLHAERMASVATDPAARLQMLNVTPHHHQHSHIHSHLHLHQQDPLGQGSSPHPLVDPLANGPRLARFPYPGGPIPNPLLTDLPHDPEMLRHPLFGAAYPRELQGPIPQMSAAHQLQAMHAQSAELQRMAMEQQWLHGHHLHGGPLPSQEDYYSRLKKEGDKP</sequence>
<evidence type="ECO:0000313" key="1">
    <source>
        <dbReference type="EMBL" id="KAI3370038.1"/>
    </source>
</evidence>
<gene>
    <name evidence="1" type="ORF">L3Q82_024834</name>
</gene>
<proteinExistence type="predicted"/>
<comment type="caution">
    <text evidence="1">The sequence shown here is derived from an EMBL/GenBank/DDBJ whole genome shotgun (WGS) entry which is preliminary data.</text>
</comment>
<keyword evidence="2" id="KW-1185">Reference proteome</keyword>
<reference evidence="1" key="1">
    <citation type="submission" date="2022-04" db="EMBL/GenBank/DDBJ databases">
        <title>Jade perch genome.</title>
        <authorList>
            <person name="Chao B."/>
        </authorList>
    </citation>
    <scope>NUCLEOTIDE SEQUENCE</scope>
    <source>
        <strain evidence="1">CB-2022</strain>
    </source>
</reference>
<accession>A0ACB8WQC9</accession>
<name>A0ACB8WQC9_9TELE</name>
<dbReference type="Proteomes" id="UP000831701">
    <property type="component" value="Chromosome 7"/>
</dbReference>
<dbReference type="EMBL" id="CM041537">
    <property type="protein sequence ID" value="KAI3370038.1"/>
    <property type="molecule type" value="Genomic_DNA"/>
</dbReference>
<evidence type="ECO:0000313" key="2">
    <source>
        <dbReference type="Proteomes" id="UP000831701"/>
    </source>
</evidence>